<comment type="caution">
    <text evidence="2">The sequence shown here is derived from an EMBL/GenBank/DDBJ whole genome shotgun (WGS) entry which is preliminary data.</text>
</comment>
<dbReference type="SUPFAM" id="SSF56024">
    <property type="entry name" value="Phospholipase D/nuclease"/>
    <property type="match status" value="1"/>
</dbReference>
<accession>A0A150P2Q0</accession>
<proteinExistence type="predicted"/>
<dbReference type="SMART" id="SM00155">
    <property type="entry name" value="PLDc"/>
    <property type="match status" value="1"/>
</dbReference>
<dbReference type="Proteomes" id="UP000075604">
    <property type="component" value="Unassembled WGS sequence"/>
</dbReference>
<dbReference type="PROSITE" id="PS50035">
    <property type="entry name" value="PLD"/>
    <property type="match status" value="1"/>
</dbReference>
<dbReference type="Pfam" id="PF13091">
    <property type="entry name" value="PLDc_2"/>
    <property type="match status" value="1"/>
</dbReference>
<feature type="domain" description="PLD phosphodiesterase" evidence="1">
    <location>
        <begin position="210"/>
        <end position="237"/>
    </location>
</feature>
<sequence>MKGAGLSAVTEQDLLGLVAALDRGDGRAPINETSLRANGFGHLVEPLRPYLRLGRDGVRALVDIALAERRHRKAPQLTLVWTGDDPGISHSRHTRILLPELFARARDHVLIAGYSIDHGAELFASLYQGMVDHGVTVDLFVDVDQLAKRLRQAARSAGQSWALVSAPLEAATGSVARGQAVVALFYRLMWPFGDPRPVVYFDPRTADRQSEVSLHAKCVVIDHEYALITSANFTDRGQTRNIEAGVAIEDRAFAASLERQWLNLVDAGLVVRA</sequence>
<dbReference type="GO" id="GO:0030572">
    <property type="term" value="F:phosphatidyltransferase activity"/>
    <property type="evidence" value="ECO:0007669"/>
    <property type="project" value="UniProtKB-ARBA"/>
</dbReference>
<dbReference type="Gene3D" id="3.30.870.10">
    <property type="entry name" value="Endonuclease Chain A"/>
    <property type="match status" value="1"/>
</dbReference>
<dbReference type="InterPro" id="IPR025202">
    <property type="entry name" value="PLD-like_dom"/>
</dbReference>
<dbReference type="EMBL" id="JELX01004226">
    <property type="protein sequence ID" value="KYF49625.1"/>
    <property type="molecule type" value="Genomic_DNA"/>
</dbReference>
<dbReference type="GO" id="GO:0032049">
    <property type="term" value="P:cardiolipin biosynthetic process"/>
    <property type="evidence" value="ECO:0007669"/>
    <property type="project" value="UniProtKB-ARBA"/>
</dbReference>
<dbReference type="NCBIfam" id="NF038319">
    <property type="entry name" value="DISARM_DrmC_I"/>
    <property type="match status" value="1"/>
</dbReference>
<name>A0A150P2Q0_SORCE</name>
<gene>
    <name evidence="2" type="ORF">BE04_51090</name>
</gene>
<dbReference type="PANTHER" id="PTHR21248">
    <property type="entry name" value="CARDIOLIPIN SYNTHASE"/>
    <property type="match status" value="1"/>
</dbReference>
<dbReference type="InterPro" id="IPR001736">
    <property type="entry name" value="PLipase_D/transphosphatidylase"/>
</dbReference>
<reference evidence="2 3" key="1">
    <citation type="submission" date="2014-02" db="EMBL/GenBank/DDBJ databases">
        <title>The small core and large imbalanced accessory genome model reveals a collaborative survival strategy of Sorangium cellulosum strains in nature.</title>
        <authorList>
            <person name="Han K."/>
            <person name="Peng R."/>
            <person name="Blom J."/>
            <person name="Li Y.-Z."/>
        </authorList>
    </citation>
    <scope>NUCLEOTIDE SEQUENCE [LARGE SCALE GENOMIC DNA]</scope>
    <source>
        <strain evidence="2 3">So0157-18</strain>
    </source>
</reference>
<evidence type="ECO:0000313" key="2">
    <source>
        <dbReference type="EMBL" id="KYF49625.1"/>
    </source>
</evidence>
<dbReference type="InterPro" id="IPR047955">
    <property type="entry name" value="DrmC-like"/>
</dbReference>
<evidence type="ECO:0000259" key="1">
    <source>
        <dbReference type="PROSITE" id="PS50035"/>
    </source>
</evidence>
<organism evidence="2 3">
    <name type="scientific">Sorangium cellulosum</name>
    <name type="common">Polyangium cellulosum</name>
    <dbReference type="NCBI Taxonomy" id="56"/>
    <lineage>
        <taxon>Bacteria</taxon>
        <taxon>Pseudomonadati</taxon>
        <taxon>Myxococcota</taxon>
        <taxon>Polyangia</taxon>
        <taxon>Polyangiales</taxon>
        <taxon>Polyangiaceae</taxon>
        <taxon>Sorangium</taxon>
    </lineage>
</organism>
<protein>
    <recommendedName>
        <fullName evidence="1">PLD phosphodiesterase domain-containing protein</fullName>
    </recommendedName>
</protein>
<evidence type="ECO:0000313" key="3">
    <source>
        <dbReference type="Proteomes" id="UP000075604"/>
    </source>
</evidence>
<dbReference type="PANTHER" id="PTHR21248:SF22">
    <property type="entry name" value="PHOSPHOLIPASE D"/>
    <property type="match status" value="1"/>
</dbReference>
<dbReference type="AlphaFoldDB" id="A0A150P2Q0"/>